<dbReference type="InterPro" id="IPR047705">
    <property type="entry name" value="AimR-like"/>
</dbReference>
<dbReference type="Pfam" id="PF22871">
    <property type="entry name" value="AimR"/>
    <property type="match status" value="1"/>
</dbReference>
<sequence>MNQIITSETFHSIENLEEFIAQIDPESYLARVMLEYLVINSKSDLLERLIDKLLGSSSEESKEWAEVYQIDHLVYKQEMSLIEATKQLTYKKVNSCELATLIKVFQLYNYYDLKNFEMRSSLSALVAVEIPKLNDGFMKDSLLCREKLIMQGIHLHLNEIEQSRRCGKDLLNVALTPTMKAVAYNLLGNSFLLSNKKMALENFDKSLRIAEQIGHKRISEEVQMSKNFTYCYWNEPNKVKLEPENLNRVDELLGYVYLLIKENKKDEALNVLDQIKLKIENDYVSAFEQYYRGLITNESIYFNKSTKYFELAGNYYFRQLPLNEL</sequence>
<evidence type="ECO:0000313" key="1">
    <source>
        <dbReference type="EMBL" id="MFC0560682.1"/>
    </source>
</evidence>
<dbReference type="EMBL" id="JBHLTR010000035">
    <property type="protein sequence ID" value="MFC0560682.1"/>
    <property type="molecule type" value="Genomic_DNA"/>
</dbReference>
<dbReference type="RefSeq" id="WP_273848199.1">
    <property type="nucleotide sequence ID" value="NZ_JAQQWT010000056.1"/>
</dbReference>
<keyword evidence="1" id="KW-0675">Receptor</keyword>
<name>A0ABV6NIV5_9BACI</name>
<protein>
    <submittedName>
        <fullName evidence="1">AimR family lysis-lysogeny pheromone receptor</fullName>
    </submittedName>
</protein>
<organism evidence="1 2">
    <name type="scientific">Halalkalibacter alkalisediminis</name>
    <dbReference type="NCBI Taxonomy" id="935616"/>
    <lineage>
        <taxon>Bacteria</taxon>
        <taxon>Bacillati</taxon>
        <taxon>Bacillota</taxon>
        <taxon>Bacilli</taxon>
        <taxon>Bacillales</taxon>
        <taxon>Bacillaceae</taxon>
        <taxon>Halalkalibacter</taxon>
    </lineage>
</organism>
<dbReference type="Proteomes" id="UP001589833">
    <property type="component" value="Unassembled WGS sequence"/>
</dbReference>
<proteinExistence type="predicted"/>
<keyword evidence="2" id="KW-1185">Reference proteome</keyword>
<accession>A0ABV6NIV5</accession>
<gene>
    <name evidence="1" type="ORF">ACFFH4_16995</name>
</gene>
<comment type="caution">
    <text evidence="1">The sequence shown here is derived from an EMBL/GenBank/DDBJ whole genome shotgun (WGS) entry which is preliminary data.</text>
</comment>
<evidence type="ECO:0000313" key="2">
    <source>
        <dbReference type="Proteomes" id="UP001589833"/>
    </source>
</evidence>
<reference evidence="1 2" key="1">
    <citation type="submission" date="2024-09" db="EMBL/GenBank/DDBJ databases">
        <authorList>
            <person name="Sun Q."/>
            <person name="Mori K."/>
        </authorList>
    </citation>
    <scope>NUCLEOTIDE SEQUENCE [LARGE SCALE GENOMIC DNA]</scope>
    <source>
        <strain evidence="1 2">NCAIM B.02301</strain>
    </source>
</reference>
<dbReference type="NCBIfam" id="NF038310">
    <property type="entry name" value="lysogeny_AimR"/>
    <property type="match status" value="1"/>
</dbReference>